<evidence type="ECO:0000313" key="4">
    <source>
        <dbReference type="EMBL" id="UVD81439.1"/>
    </source>
</evidence>
<dbReference type="RefSeq" id="WP_258210613.1">
    <property type="nucleotide sequence ID" value="NZ_CP102734.1"/>
</dbReference>
<dbReference type="Pfam" id="PF20030">
    <property type="entry name" value="bpMoxR"/>
    <property type="match status" value="1"/>
</dbReference>
<dbReference type="SUPFAM" id="SSF52540">
    <property type="entry name" value="P-loop containing nucleoside triphosphate hydrolases"/>
    <property type="match status" value="1"/>
</dbReference>
<dbReference type="Gene3D" id="3.40.50.300">
    <property type="entry name" value="P-loop containing nucleotide triphosphate hydrolases"/>
    <property type="match status" value="1"/>
</dbReference>
<dbReference type="PANTHER" id="PTHR32204:SF0">
    <property type="entry name" value="ATPASE RAVA"/>
    <property type="match status" value="1"/>
</dbReference>
<feature type="domain" description="ATPase RavA-like AAA lid" evidence="2">
    <location>
        <begin position="225"/>
        <end position="309"/>
    </location>
</feature>
<evidence type="ECO:0000259" key="2">
    <source>
        <dbReference type="Pfam" id="PF17868"/>
    </source>
</evidence>
<evidence type="ECO:0000313" key="5">
    <source>
        <dbReference type="Proteomes" id="UP001059252"/>
    </source>
</evidence>
<dbReference type="CDD" id="cd00009">
    <property type="entry name" value="AAA"/>
    <property type="match status" value="1"/>
</dbReference>
<gene>
    <name evidence="4" type="ORF">NV226_01745</name>
</gene>
<sequence>MKHKLKNKINQISNSISQVIVERDAIVKLCILGIFSKESVFLLGPPGIAKSLISRKISSVFKNSKQFEVLMNKFTLTDEIFGPIDILALKEGRFKRKIDGYLPDANIAFLDEIWKASSSIQNTLLTIINEKIFVNDGEIEKVDLYFLIAASNELPERKQNLEALWDRFLMKFNIEPIQDEKNFVNMITNQEDVLAHKTISDKDIIDFKIVNEVYNELKTIKVDEDVLNFILETKKEIKKQNDKVLKQNPFADGFDQFYVSDRKWKKNVNLLKASAYLNERESVNLTDLNIIYYTLWNNLEQFDFYKKFIGNKLYEFKYKKIFDTKFAELSQLREKLIKFTTRVTEKERVVIKAVENEKGLQFNRFVDENKNIYYLLKEDMDSISTKADLKIDWLISYVTEEEFNLSKIPTKKFLVKYSNSSFYIYENNDESERMIEIITEFVKEKYNEYELIRISDLALEEWEIDKNKFLTSIEKEIKQIEKYKKTVEAEEVNIFWDRSIIEDELNSATKAQDKLRELKTKVNAFDEEKNRLKFGFTLTNIDTLFSLDKKE</sequence>
<evidence type="ECO:0000259" key="3">
    <source>
        <dbReference type="Pfam" id="PF20030"/>
    </source>
</evidence>
<keyword evidence="5" id="KW-1185">Reference proteome</keyword>
<dbReference type="Pfam" id="PF17868">
    <property type="entry name" value="AAA_lid_8"/>
    <property type="match status" value="1"/>
</dbReference>
<proteinExistence type="predicted"/>
<feature type="coiled-coil region" evidence="1">
    <location>
        <begin position="470"/>
        <end position="528"/>
    </location>
</feature>
<dbReference type="PANTHER" id="PTHR32204">
    <property type="entry name" value="ATPASE RAVA"/>
    <property type="match status" value="1"/>
</dbReference>
<keyword evidence="1" id="KW-0175">Coiled coil</keyword>
<name>A0ABY5R7I2_9MOLU</name>
<evidence type="ECO:0000256" key="1">
    <source>
        <dbReference type="SAM" id="Coils"/>
    </source>
</evidence>
<organism evidence="4 5">
    <name type="scientific">Mycoplasma iguanae</name>
    <dbReference type="NCBI Taxonomy" id="292461"/>
    <lineage>
        <taxon>Bacteria</taxon>
        <taxon>Bacillati</taxon>
        <taxon>Mycoplasmatota</taxon>
        <taxon>Mollicutes</taxon>
        <taxon>Mycoplasmataceae</taxon>
        <taxon>Mycoplasma</taxon>
    </lineage>
</organism>
<dbReference type="InterPro" id="IPR045427">
    <property type="entry name" value="MoxR"/>
</dbReference>
<accession>A0ABY5R7I2</accession>
<dbReference type="InterPro" id="IPR027417">
    <property type="entry name" value="P-loop_NTPase"/>
</dbReference>
<protein>
    <submittedName>
        <fullName evidence="4">AAA family ATPase</fullName>
    </submittedName>
</protein>
<dbReference type="EMBL" id="CP102734">
    <property type="protein sequence ID" value="UVD81439.1"/>
    <property type="molecule type" value="Genomic_DNA"/>
</dbReference>
<dbReference type="InterPro" id="IPR050513">
    <property type="entry name" value="RavA_ATPases"/>
</dbReference>
<dbReference type="Proteomes" id="UP001059252">
    <property type="component" value="Chromosome"/>
</dbReference>
<feature type="domain" description="MoxR" evidence="3">
    <location>
        <begin position="8"/>
        <end position="181"/>
    </location>
</feature>
<reference evidence="4" key="1">
    <citation type="submission" date="2022-08" db="EMBL/GenBank/DDBJ databases">
        <title>Complete genome of Mycoplasma iguanae type strain 2327.</title>
        <authorList>
            <person name="Spergser J."/>
        </authorList>
    </citation>
    <scope>NUCLEOTIDE SEQUENCE</scope>
    <source>
        <strain evidence="4">2327</strain>
    </source>
</reference>
<dbReference type="InterPro" id="IPR041538">
    <property type="entry name" value="RavA-like_AAA_lid"/>
</dbReference>